<protein>
    <submittedName>
        <fullName evidence="1">Uncharacterized protein</fullName>
    </submittedName>
</protein>
<dbReference type="EMBL" id="JBEDUW010000006">
    <property type="protein sequence ID" value="KAK9923626.1"/>
    <property type="molecule type" value="Genomic_DNA"/>
</dbReference>
<comment type="caution">
    <text evidence="1">The sequence shown here is derived from an EMBL/GenBank/DDBJ whole genome shotgun (WGS) entry which is preliminary data.</text>
</comment>
<evidence type="ECO:0000313" key="2">
    <source>
        <dbReference type="Proteomes" id="UP001457282"/>
    </source>
</evidence>
<accession>A0AAW1WG22</accession>
<sequence length="98" mass="10969">MGLIDDIGRGRDGKGTGYGFCRCRVWWHDCEIEAVRLGNSSLGFMVVWIWDFTVVRYWWLRVGLVGEGAMEVRVAGDGREGTALGIVFGGGRELGDRW</sequence>
<reference evidence="1 2" key="1">
    <citation type="journal article" date="2023" name="G3 (Bethesda)">
        <title>A chromosome-length genome assembly and annotation of blackberry (Rubus argutus, cv. 'Hillquist').</title>
        <authorList>
            <person name="Bruna T."/>
            <person name="Aryal R."/>
            <person name="Dudchenko O."/>
            <person name="Sargent D.J."/>
            <person name="Mead D."/>
            <person name="Buti M."/>
            <person name="Cavallini A."/>
            <person name="Hytonen T."/>
            <person name="Andres J."/>
            <person name="Pham M."/>
            <person name="Weisz D."/>
            <person name="Mascagni F."/>
            <person name="Usai G."/>
            <person name="Natali L."/>
            <person name="Bassil N."/>
            <person name="Fernandez G.E."/>
            <person name="Lomsadze A."/>
            <person name="Armour M."/>
            <person name="Olukolu B."/>
            <person name="Poorten T."/>
            <person name="Britton C."/>
            <person name="Davik J."/>
            <person name="Ashrafi H."/>
            <person name="Aiden E.L."/>
            <person name="Borodovsky M."/>
            <person name="Worthington M."/>
        </authorList>
    </citation>
    <scope>NUCLEOTIDE SEQUENCE [LARGE SCALE GENOMIC DNA]</scope>
    <source>
        <strain evidence="1">PI 553951</strain>
    </source>
</reference>
<dbReference type="Proteomes" id="UP001457282">
    <property type="component" value="Unassembled WGS sequence"/>
</dbReference>
<keyword evidence="2" id="KW-1185">Reference proteome</keyword>
<name>A0AAW1WG22_RUBAR</name>
<gene>
    <name evidence="1" type="ORF">M0R45_032034</name>
</gene>
<proteinExistence type="predicted"/>
<dbReference type="AlphaFoldDB" id="A0AAW1WG22"/>
<organism evidence="1 2">
    <name type="scientific">Rubus argutus</name>
    <name type="common">Southern blackberry</name>
    <dbReference type="NCBI Taxonomy" id="59490"/>
    <lineage>
        <taxon>Eukaryota</taxon>
        <taxon>Viridiplantae</taxon>
        <taxon>Streptophyta</taxon>
        <taxon>Embryophyta</taxon>
        <taxon>Tracheophyta</taxon>
        <taxon>Spermatophyta</taxon>
        <taxon>Magnoliopsida</taxon>
        <taxon>eudicotyledons</taxon>
        <taxon>Gunneridae</taxon>
        <taxon>Pentapetalae</taxon>
        <taxon>rosids</taxon>
        <taxon>fabids</taxon>
        <taxon>Rosales</taxon>
        <taxon>Rosaceae</taxon>
        <taxon>Rosoideae</taxon>
        <taxon>Rosoideae incertae sedis</taxon>
        <taxon>Rubus</taxon>
    </lineage>
</organism>
<evidence type="ECO:0000313" key="1">
    <source>
        <dbReference type="EMBL" id="KAK9923626.1"/>
    </source>
</evidence>